<keyword evidence="3" id="KW-1185">Reference proteome</keyword>
<dbReference type="OrthoDB" id="9810510at2"/>
<feature type="signal peptide" evidence="1">
    <location>
        <begin position="1"/>
        <end position="19"/>
    </location>
</feature>
<evidence type="ECO:0000313" key="3">
    <source>
        <dbReference type="Proteomes" id="UP000231134"/>
    </source>
</evidence>
<reference evidence="2 3" key="1">
    <citation type="submission" date="2017-11" db="EMBL/GenBank/DDBJ databases">
        <title>Animal gut microbial communities from fecal samples from Wisconsin, USA.</title>
        <authorList>
            <person name="Neumann A."/>
        </authorList>
    </citation>
    <scope>NUCLEOTIDE SEQUENCE [LARGE SCALE GENOMIC DNA]</scope>
    <source>
        <strain evidence="2 3">UWS3</strain>
    </source>
</reference>
<comment type="caution">
    <text evidence="2">The sequence shown here is derived from an EMBL/GenBank/DDBJ whole genome shotgun (WGS) entry which is preliminary data.</text>
</comment>
<name>A0A2M9A8D1_9BACT</name>
<evidence type="ECO:0000313" key="2">
    <source>
        <dbReference type="EMBL" id="PJJ41964.1"/>
    </source>
</evidence>
<dbReference type="AlphaFoldDB" id="A0A2M9A8D1"/>
<proteinExistence type="predicted"/>
<protein>
    <submittedName>
        <fullName evidence="2">Uncharacterized protein</fullName>
    </submittedName>
</protein>
<accession>A0A2M9A8D1</accession>
<dbReference type="RefSeq" id="WP_146139568.1">
    <property type="nucleotide sequence ID" value="NZ_PGEX01000001.1"/>
</dbReference>
<feature type="chain" id="PRO_5014792878" evidence="1">
    <location>
        <begin position="20"/>
        <end position="131"/>
    </location>
</feature>
<dbReference type="EMBL" id="PGEX01000001">
    <property type="protein sequence ID" value="PJJ41964.1"/>
    <property type="molecule type" value="Genomic_DNA"/>
</dbReference>
<dbReference type="Proteomes" id="UP000231134">
    <property type="component" value="Unassembled WGS sequence"/>
</dbReference>
<evidence type="ECO:0000256" key="1">
    <source>
        <dbReference type="SAM" id="SignalP"/>
    </source>
</evidence>
<gene>
    <name evidence="2" type="ORF">BGX16_1977</name>
</gene>
<sequence>MGWRSVLLTMALTGSVALAADDPVIFQPKKASQISNVDSTQSNSIRFDVSIFGEGAIGSMYVLWDNVDLSEEVKKLLTKHEFRNNEYFMQNIDREQFEQERMLQLFEDKKREYFRIFPSEILKEKEDEENE</sequence>
<keyword evidence="1" id="KW-0732">Signal</keyword>
<organism evidence="2 3">
    <name type="scientific">Hallerella succinigenes</name>
    <dbReference type="NCBI Taxonomy" id="1896222"/>
    <lineage>
        <taxon>Bacteria</taxon>
        <taxon>Pseudomonadati</taxon>
        <taxon>Fibrobacterota</taxon>
        <taxon>Fibrobacteria</taxon>
        <taxon>Fibrobacterales</taxon>
        <taxon>Fibrobacteraceae</taxon>
        <taxon>Hallerella</taxon>
    </lineage>
</organism>